<sequence length="200" mass="23051">MVTFSVFAEKVSTPATARVLQDGFPGEPQALASITSDLFQEYERTNKVGALIFYSWGMLRQANYYQSINDLINASEYAKTGFFYLDEAVDTNEDNMLIRYLRARVDAWLPVGLGRCVITIEDTDLLLKNKDKFSSEIIGNILIMRLRALHNCHMKQQEKQLVDHLRRVNQQREIDFENNEMPAWEMVEVLQVIVPVIKGE</sequence>
<reference evidence="1" key="1">
    <citation type="submission" date="2023-11" db="EMBL/GenBank/DDBJ databases">
        <title>Detection of rare carbapenemases in Enterobacterales - comparison of two colorimetric and two CIM-based carbapenemase assays.</title>
        <authorList>
            <person name="Schaffarczyk L."/>
            <person name="Noster J."/>
            <person name="Stelzer Y."/>
            <person name="Sattler J."/>
            <person name="Gatermann S."/>
            <person name="Hamprecht A."/>
        </authorList>
    </citation>
    <scope>NUCLEOTIDE SEQUENCE</scope>
    <source>
        <strain evidence="1">CIM-Cont-037</strain>
    </source>
</reference>
<comment type="caution">
    <text evidence="1">The sequence shown here is derived from an EMBL/GenBank/DDBJ whole genome shotgun (WGS) entry which is preliminary data.</text>
</comment>
<organism evidence="1 2">
    <name type="scientific">Klebsiella aerogenes</name>
    <name type="common">Enterobacter aerogenes</name>
    <dbReference type="NCBI Taxonomy" id="548"/>
    <lineage>
        <taxon>Bacteria</taxon>
        <taxon>Pseudomonadati</taxon>
        <taxon>Pseudomonadota</taxon>
        <taxon>Gammaproteobacteria</taxon>
        <taxon>Enterobacterales</taxon>
        <taxon>Enterobacteriaceae</taxon>
        <taxon>Klebsiella/Raoultella group</taxon>
        <taxon>Klebsiella</taxon>
    </lineage>
</organism>
<dbReference type="EMBL" id="JAWZZT010000007">
    <property type="protein sequence ID" value="MDX7014924.1"/>
    <property type="molecule type" value="Genomic_DNA"/>
</dbReference>
<evidence type="ECO:0000313" key="2">
    <source>
        <dbReference type="Proteomes" id="UP001279012"/>
    </source>
</evidence>
<accession>A0AAW9E1B3</accession>
<dbReference type="RefSeq" id="WP_224404390.1">
    <property type="nucleotide sequence ID" value="NZ_CAKNDN010000002.1"/>
</dbReference>
<dbReference type="Proteomes" id="UP001279012">
    <property type="component" value="Unassembled WGS sequence"/>
</dbReference>
<gene>
    <name evidence="1" type="ORF">SJ059_10680</name>
</gene>
<dbReference type="AlphaFoldDB" id="A0AAW9E1B3"/>
<protein>
    <submittedName>
        <fullName evidence="1">Uncharacterized protein</fullName>
    </submittedName>
</protein>
<proteinExistence type="predicted"/>
<evidence type="ECO:0000313" key="1">
    <source>
        <dbReference type="EMBL" id="MDX7014924.1"/>
    </source>
</evidence>
<name>A0AAW9E1B3_KLEAE</name>